<dbReference type="PRINTS" id="PR00039">
    <property type="entry name" value="HTHLYSR"/>
</dbReference>
<evidence type="ECO:0000256" key="4">
    <source>
        <dbReference type="ARBA" id="ARBA00023163"/>
    </source>
</evidence>
<dbReference type="SUPFAM" id="SSF46785">
    <property type="entry name" value="Winged helix' DNA-binding domain"/>
    <property type="match status" value="1"/>
</dbReference>
<comment type="similarity">
    <text evidence="1">Belongs to the LysR transcriptional regulatory family.</text>
</comment>
<dbReference type="InterPro" id="IPR036388">
    <property type="entry name" value="WH-like_DNA-bd_sf"/>
</dbReference>
<dbReference type="PATRIC" id="fig|1141662.3.peg.1174"/>
<proteinExistence type="inferred from homology"/>
<dbReference type="RefSeq" id="WP_008911189.1">
    <property type="nucleotide sequence ID" value="NZ_KB233222.1"/>
</dbReference>
<dbReference type="Pfam" id="PF03466">
    <property type="entry name" value="LysR_substrate"/>
    <property type="match status" value="1"/>
</dbReference>
<reference evidence="6 7" key="1">
    <citation type="journal article" date="2012" name="BMC Genomics">
        <title>Comparative genomics of bacteria in the genus Providencia isolated from wild Drosophila melanogaster.</title>
        <authorList>
            <person name="Galac M.R."/>
            <person name="Lazzaro B.P."/>
        </authorList>
    </citation>
    <scope>NUCLEOTIDE SEQUENCE [LARGE SCALE GENOMIC DNA]</scope>
    <source>
        <strain evidence="6 7">DSM 19968</strain>
    </source>
</reference>
<keyword evidence="2" id="KW-0805">Transcription regulation</keyword>
<feature type="domain" description="HTH lysR-type" evidence="5">
    <location>
        <begin position="7"/>
        <end position="64"/>
    </location>
</feature>
<name>K8WQS1_9GAMM</name>
<gene>
    <name evidence="6" type="ORF">OOA_05786</name>
</gene>
<evidence type="ECO:0000256" key="2">
    <source>
        <dbReference type="ARBA" id="ARBA00023015"/>
    </source>
</evidence>
<dbReference type="AlphaFoldDB" id="K8WQS1"/>
<keyword evidence="7" id="KW-1185">Reference proteome</keyword>
<dbReference type="FunFam" id="1.10.10.10:FF:000001">
    <property type="entry name" value="LysR family transcriptional regulator"/>
    <property type="match status" value="1"/>
</dbReference>
<organism evidence="6 7">
    <name type="scientific">Providencia burhodogranariea DSM 19968</name>
    <dbReference type="NCBI Taxonomy" id="1141662"/>
    <lineage>
        <taxon>Bacteria</taxon>
        <taxon>Pseudomonadati</taxon>
        <taxon>Pseudomonadota</taxon>
        <taxon>Gammaproteobacteria</taxon>
        <taxon>Enterobacterales</taxon>
        <taxon>Morganellaceae</taxon>
        <taxon>Providencia</taxon>
    </lineage>
</organism>
<dbReference type="Proteomes" id="UP000009336">
    <property type="component" value="Unassembled WGS sequence"/>
</dbReference>
<dbReference type="PANTHER" id="PTHR30346">
    <property type="entry name" value="TRANSCRIPTIONAL DUAL REGULATOR HCAR-RELATED"/>
    <property type="match status" value="1"/>
</dbReference>
<dbReference type="eggNOG" id="COG0583">
    <property type="taxonomic scope" value="Bacteria"/>
</dbReference>
<sequence>MSESFRITLRAMEQFIAVAEELHFHRAAKRLNMSQPPLTMAIRKLEEDIKVTLINRDNRVLGLTDAGKKFLLEARQTLKQAALTVSSTQGIASGQIGKLRLGYVGSALYGRLPDVIHQFRLAHPNIRLELREATTAAQVNDLRNDILDIGVMIPPLTNVNDIQLSEFDRDSLCIAVAKSHPLSQQMDVFLTQLAEEPFILWPMNEGRGFHLRVFKLCAQAGFVPQIAQEAHGMHAVLSLVAVGAGVSIVPKSMRNFRCDRICYYSIEGQDTEFELMIGTLAMSPLAQKFISLAKIAANRE</sequence>
<dbReference type="PANTHER" id="PTHR30346:SF17">
    <property type="entry name" value="LYSR FAMILY TRANSCRIPTIONAL REGULATOR"/>
    <property type="match status" value="1"/>
</dbReference>
<dbReference type="GO" id="GO:0003700">
    <property type="term" value="F:DNA-binding transcription factor activity"/>
    <property type="evidence" value="ECO:0007669"/>
    <property type="project" value="InterPro"/>
</dbReference>
<comment type="caution">
    <text evidence="6">The sequence shown here is derived from an EMBL/GenBank/DDBJ whole genome shotgun (WGS) entry which is preliminary data.</text>
</comment>
<dbReference type="EMBL" id="AKKL01000016">
    <property type="protein sequence ID" value="EKT62963.1"/>
    <property type="molecule type" value="Genomic_DNA"/>
</dbReference>
<dbReference type="InterPro" id="IPR005119">
    <property type="entry name" value="LysR_subst-bd"/>
</dbReference>
<dbReference type="CDD" id="cd08414">
    <property type="entry name" value="PBP2_LTTR_aromatics_like"/>
    <property type="match status" value="1"/>
</dbReference>
<evidence type="ECO:0000313" key="7">
    <source>
        <dbReference type="Proteomes" id="UP000009336"/>
    </source>
</evidence>
<keyword evidence="4" id="KW-0804">Transcription</keyword>
<dbReference type="HOGENOM" id="CLU_039613_6_4_6"/>
<evidence type="ECO:0000259" key="5">
    <source>
        <dbReference type="PROSITE" id="PS50931"/>
    </source>
</evidence>
<dbReference type="Gene3D" id="3.40.190.10">
    <property type="entry name" value="Periplasmic binding protein-like II"/>
    <property type="match status" value="2"/>
</dbReference>
<dbReference type="Gene3D" id="1.10.10.10">
    <property type="entry name" value="Winged helix-like DNA-binding domain superfamily/Winged helix DNA-binding domain"/>
    <property type="match status" value="1"/>
</dbReference>
<accession>K8WQS1</accession>
<keyword evidence="3" id="KW-0238">DNA-binding</keyword>
<dbReference type="InterPro" id="IPR036390">
    <property type="entry name" value="WH_DNA-bd_sf"/>
</dbReference>
<evidence type="ECO:0000313" key="6">
    <source>
        <dbReference type="EMBL" id="EKT62963.1"/>
    </source>
</evidence>
<dbReference type="InterPro" id="IPR000847">
    <property type="entry name" value="LysR_HTH_N"/>
</dbReference>
<dbReference type="GO" id="GO:0032993">
    <property type="term" value="C:protein-DNA complex"/>
    <property type="evidence" value="ECO:0007669"/>
    <property type="project" value="TreeGrafter"/>
</dbReference>
<dbReference type="STRING" id="1141662.OOA_05786"/>
<protein>
    <submittedName>
        <fullName evidence="6">LysR family transcriptional regulator</fullName>
    </submittedName>
</protein>
<dbReference type="SUPFAM" id="SSF53850">
    <property type="entry name" value="Periplasmic binding protein-like II"/>
    <property type="match status" value="1"/>
</dbReference>
<evidence type="ECO:0000256" key="1">
    <source>
        <dbReference type="ARBA" id="ARBA00009437"/>
    </source>
</evidence>
<dbReference type="GO" id="GO:0003677">
    <property type="term" value="F:DNA binding"/>
    <property type="evidence" value="ECO:0007669"/>
    <property type="project" value="UniProtKB-KW"/>
</dbReference>
<evidence type="ECO:0000256" key="3">
    <source>
        <dbReference type="ARBA" id="ARBA00023125"/>
    </source>
</evidence>
<dbReference type="Pfam" id="PF00126">
    <property type="entry name" value="HTH_1"/>
    <property type="match status" value="1"/>
</dbReference>
<dbReference type="PROSITE" id="PS50931">
    <property type="entry name" value="HTH_LYSR"/>
    <property type="match status" value="1"/>
</dbReference>